<evidence type="ECO:0000313" key="4">
    <source>
        <dbReference type="Proteomes" id="UP000178017"/>
    </source>
</evidence>
<dbReference type="PANTHER" id="PTHR43174">
    <property type="entry name" value="UDP-N-ACETYLGLUCOSAMINE 2-EPIMERASE"/>
    <property type="match status" value="1"/>
</dbReference>
<comment type="similarity">
    <text evidence="1">Belongs to the UDP-N-acetylglucosamine 2-epimerase family.</text>
</comment>
<dbReference type="EMBL" id="MFDO01000018">
    <property type="protein sequence ID" value="OGE65463.1"/>
    <property type="molecule type" value="Genomic_DNA"/>
</dbReference>
<evidence type="ECO:0000256" key="1">
    <source>
        <dbReference type="RuleBase" id="RU003513"/>
    </source>
</evidence>
<proteinExistence type="inferred from homology"/>
<evidence type="ECO:0000313" key="3">
    <source>
        <dbReference type="EMBL" id="OGE65463.1"/>
    </source>
</evidence>
<dbReference type="Pfam" id="PF02350">
    <property type="entry name" value="Epimerase_2"/>
    <property type="match status" value="1"/>
</dbReference>
<feature type="domain" description="UDP-N-acetylglucosamine 2-epimerase" evidence="2">
    <location>
        <begin position="107"/>
        <end position="341"/>
    </location>
</feature>
<reference evidence="3 4" key="1">
    <citation type="journal article" date="2016" name="Nat. Commun.">
        <title>Thousands of microbial genomes shed light on interconnected biogeochemical processes in an aquifer system.</title>
        <authorList>
            <person name="Anantharaman K."/>
            <person name="Brown C.T."/>
            <person name="Hug L.A."/>
            <person name="Sharon I."/>
            <person name="Castelle C.J."/>
            <person name="Probst A.J."/>
            <person name="Thomas B.C."/>
            <person name="Singh A."/>
            <person name="Wilkins M.J."/>
            <person name="Karaoz U."/>
            <person name="Brodie E.L."/>
            <person name="Williams K.H."/>
            <person name="Hubbard S.S."/>
            <person name="Banfield J.F."/>
        </authorList>
    </citation>
    <scope>NUCLEOTIDE SEQUENCE [LARGE SCALE GENOMIC DNA]</scope>
</reference>
<dbReference type="Gene3D" id="3.40.50.2000">
    <property type="entry name" value="Glycogen Phosphorylase B"/>
    <property type="match status" value="2"/>
</dbReference>
<keyword evidence="1" id="KW-0413">Isomerase</keyword>
<sequence>MGLEKQRKINIYFFIGVTGELIKHAPIIKEFQLRKIPFKIISSGQSKIHFDELIDYIGLMRADIAFPEKANKSSMFFFIFWVFKTLLIAPGRLNQELKGLKKGDTYFIVQGDTVSSLVGAIIAKLFLGVKLIHNESGLSSGNLLIPFPEEICRNIIWRLADVLTPQNSWAKGNLKRIKAAKLNTKQNTLIESYQWAINTPGTPSEIAKFGRYYYLFMHRQEHVIFRKEYSKKTLEFVIKNADPRLKCVLLNNPLTTSVVGSLSKTWDPDIQKRVIIAPRFPYKDFMKLLKNAEFLATDSATNQIESYYMGVPYLGLRDRTENMEGLNENAILAKDNKRTIKGFLRNYKRYRRPPLVIEKNPSKIIVDYLVDHEWS</sequence>
<dbReference type="SUPFAM" id="SSF53756">
    <property type="entry name" value="UDP-Glycosyltransferase/glycogen phosphorylase"/>
    <property type="match status" value="1"/>
</dbReference>
<evidence type="ECO:0000259" key="2">
    <source>
        <dbReference type="Pfam" id="PF02350"/>
    </source>
</evidence>
<accession>A0A1F5MJD7</accession>
<dbReference type="InterPro" id="IPR003331">
    <property type="entry name" value="UDP_GlcNAc_Epimerase_2_dom"/>
</dbReference>
<dbReference type="Proteomes" id="UP000178017">
    <property type="component" value="Unassembled WGS sequence"/>
</dbReference>
<organism evidence="3 4">
    <name type="scientific">Candidatus Daviesbacteria bacterium RIFCSPLOWO2_01_FULL_40_24</name>
    <dbReference type="NCBI Taxonomy" id="1797787"/>
    <lineage>
        <taxon>Bacteria</taxon>
        <taxon>Candidatus Daviesiibacteriota</taxon>
    </lineage>
</organism>
<gene>
    <name evidence="3" type="ORF">A3B49_01070</name>
</gene>
<dbReference type="InterPro" id="IPR029767">
    <property type="entry name" value="WecB-like"/>
</dbReference>
<comment type="caution">
    <text evidence="3">The sequence shown here is derived from an EMBL/GenBank/DDBJ whole genome shotgun (WGS) entry which is preliminary data.</text>
</comment>
<name>A0A1F5MJD7_9BACT</name>
<dbReference type="AlphaFoldDB" id="A0A1F5MJD7"/>
<dbReference type="GO" id="GO:0016853">
    <property type="term" value="F:isomerase activity"/>
    <property type="evidence" value="ECO:0007669"/>
    <property type="project" value="UniProtKB-KW"/>
</dbReference>
<dbReference type="PANTHER" id="PTHR43174:SF3">
    <property type="entry name" value="UDP-N-ACETYLGLUCOSAMINE 2-EPIMERASE"/>
    <property type="match status" value="1"/>
</dbReference>
<protein>
    <recommendedName>
        <fullName evidence="2">UDP-N-acetylglucosamine 2-epimerase domain-containing protein</fullName>
    </recommendedName>
</protein>